<dbReference type="Proteomes" id="UP000238358">
    <property type="component" value="Chromosome"/>
</dbReference>
<evidence type="ECO:0000259" key="1">
    <source>
        <dbReference type="Pfam" id="PF10040"/>
    </source>
</evidence>
<evidence type="ECO:0000313" key="2">
    <source>
        <dbReference type="EMBL" id="AVO27487.1"/>
    </source>
</evidence>
<dbReference type="CDD" id="cd21141">
    <property type="entry name" value="Cas6_III-like"/>
    <property type="match status" value="1"/>
</dbReference>
<dbReference type="Pfam" id="PF10040">
    <property type="entry name" value="CRISPR_Cas6"/>
    <property type="match status" value="1"/>
</dbReference>
<reference evidence="2 3" key="1">
    <citation type="journal article" date="2018" name="Genome Announc.">
        <title>Complete genomes of two Megasphaera elsdenii strains, NCIMB 702410 and ATCC 25940.</title>
        <authorList>
            <person name="Hatmaker E.A."/>
            <person name="O'Dell K."/>
            <person name="Riley L.A."/>
            <person name="Klingeman D.M."/>
            <person name="Guss A.M."/>
        </authorList>
    </citation>
    <scope>NUCLEOTIDE SEQUENCE [LARGE SCALE GENOMIC DNA]</scope>
    <source>
        <strain evidence="2 3">NCIMB702410</strain>
    </source>
</reference>
<feature type="domain" description="CRISPR-associated protein Cas6 C-terminal" evidence="1">
    <location>
        <begin position="136"/>
        <end position="252"/>
    </location>
</feature>
<proteinExistence type="predicted"/>
<dbReference type="EMBL" id="CP027569">
    <property type="protein sequence ID" value="AVO27487.1"/>
    <property type="molecule type" value="Genomic_DNA"/>
</dbReference>
<dbReference type="OrthoDB" id="425607at2"/>
<gene>
    <name evidence="2" type="ORF">C6Y28_07675</name>
</gene>
<organism evidence="2 3">
    <name type="scientific">Megasphaera elsdenii</name>
    <dbReference type="NCBI Taxonomy" id="907"/>
    <lineage>
        <taxon>Bacteria</taxon>
        <taxon>Bacillati</taxon>
        <taxon>Bacillota</taxon>
        <taxon>Negativicutes</taxon>
        <taxon>Veillonellales</taxon>
        <taxon>Veillonellaceae</taxon>
        <taxon>Megasphaera</taxon>
    </lineage>
</organism>
<dbReference type="AlphaFoldDB" id="A0A2S0M7T0"/>
<dbReference type="InterPro" id="IPR019267">
    <property type="entry name" value="CRISPR-assoc_Cas6_C"/>
</dbReference>
<protein>
    <submittedName>
        <fullName evidence="2">CRISPR system precrRNA processing endoribonuclease RAMP protein Cas6</fullName>
    </submittedName>
</protein>
<dbReference type="RefSeq" id="WP_027895898.1">
    <property type="nucleotide sequence ID" value="NZ_CP027569.1"/>
</dbReference>
<accession>A0A2S0M7T0</accession>
<dbReference type="Gene3D" id="3.30.70.1900">
    <property type="match status" value="1"/>
</dbReference>
<name>A0A2S0M7T0_MEGEL</name>
<sequence length="262" mass="29973">MNTLQTIKLKLAVPQGMRLNQSLGSVLQGVIMETIDTQYAAYLHQQNLRPYSQHCVFHAKSQTLDWYISALNTDASHKLLLPLLNMPDTVYLRQKQKAITIQQRTLIRDTTYEKLAENFFSKESLITNSPSTITFHFQTSTAFRRKGQYVVYPEIPLLITNLLKRWNTFSEMDFLNSSDIVPLLLEHPFEVIQYNLSMKYFSLEGTKIPAFQGNFSFKTDKNQTVRQILSLLATFAPYAGVGIKTAIGMGAVTTEINRQTNY</sequence>
<evidence type="ECO:0000313" key="3">
    <source>
        <dbReference type="Proteomes" id="UP000238358"/>
    </source>
</evidence>